<accession>A0A094J6C1</accession>
<organism evidence="2 3">
    <name type="scientific">Pseudidiomarina atlantica</name>
    <dbReference type="NCBI Taxonomy" id="1517416"/>
    <lineage>
        <taxon>Bacteria</taxon>
        <taxon>Pseudomonadati</taxon>
        <taxon>Pseudomonadota</taxon>
        <taxon>Gammaproteobacteria</taxon>
        <taxon>Alteromonadales</taxon>
        <taxon>Idiomarinaceae</taxon>
        <taxon>Pseudidiomarina</taxon>
    </lineage>
</organism>
<keyword evidence="1" id="KW-0472">Membrane</keyword>
<comment type="caution">
    <text evidence="2">The sequence shown here is derived from an EMBL/GenBank/DDBJ whole genome shotgun (WGS) entry which is preliminary data.</text>
</comment>
<gene>
    <name evidence="2" type="ORF">IDAT_11180</name>
</gene>
<keyword evidence="3" id="KW-1185">Reference proteome</keyword>
<feature type="transmembrane region" description="Helical" evidence="1">
    <location>
        <begin position="116"/>
        <end position="133"/>
    </location>
</feature>
<proteinExistence type="predicted"/>
<reference evidence="2 3" key="1">
    <citation type="submission" date="2014-06" db="EMBL/GenBank/DDBJ databases">
        <title>Draft genome sequence of Idiomarina sp. MCCC 1A10513.</title>
        <authorList>
            <person name="Du J."/>
            <person name="Lai Q."/>
            <person name="Shao Z."/>
        </authorList>
    </citation>
    <scope>NUCLEOTIDE SEQUENCE [LARGE SCALE GENOMIC DNA]</scope>
    <source>
        <strain evidence="2 3">MCCC 1A10513</strain>
    </source>
</reference>
<protein>
    <submittedName>
        <fullName evidence="2">Uncharacterized protein</fullName>
    </submittedName>
</protein>
<dbReference type="AlphaFoldDB" id="A0A094J6C1"/>
<evidence type="ECO:0000313" key="2">
    <source>
        <dbReference type="EMBL" id="KFZ28141.1"/>
    </source>
</evidence>
<evidence type="ECO:0000256" key="1">
    <source>
        <dbReference type="SAM" id="Phobius"/>
    </source>
</evidence>
<dbReference type="STRING" id="1517416.IDAT_11180"/>
<keyword evidence="1" id="KW-0812">Transmembrane</keyword>
<dbReference type="EMBL" id="JPIN01000012">
    <property type="protein sequence ID" value="KFZ28141.1"/>
    <property type="molecule type" value="Genomic_DNA"/>
</dbReference>
<name>A0A094J6C1_9GAMM</name>
<dbReference type="Proteomes" id="UP000053718">
    <property type="component" value="Unassembled WGS sequence"/>
</dbReference>
<evidence type="ECO:0000313" key="3">
    <source>
        <dbReference type="Proteomes" id="UP000053718"/>
    </source>
</evidence>
<keyword evidence="1" id="KW-1133">Transmembrane helix</keyword>
<sequence length="135" mass="15796">MFIFLFQSDWSARGGFRYVHERANPVECSMKETDDGKVLLRITKIIADNEAAIDHEQRELETDLRNYGGVFVSKKYHFVAKGDKVERKRISFIAKLLTWMTRPGDARNYVLRKMPLYSIIFTLVLVFILSVVYEI</sequence>